<dbReference type="PANTHER" id="PTHR24291:SF189">
    <property type="entry name" value="CYTOCHROME P450 4C3-RELATED"/>
    <property type="match status" value="1"/>
</dbReference>
<dbReference type="Pfam" id="PF00067">
    <property type="entry name" value="p450"/>
    <property type="match status" value="1"/>
</dbReference>
<comment type="similarity">
    <text evidence="4">Belongs to the cytochrome P450 family.</text>
</comment>
<comment type="cofactor">
    <cofactor evidence="1">
        <name>heme</name>
        <dbReference type="ChEBI" id="CHEBI:30413"/>
    </cofactor>
</comment>
<evidence type="ECO:0000256" key="4">
    <source>
        <dbReference type="ARBA" id="ARBA00010617"/>
    </source>
</evidence>
<keyword evidence="5" id="KW-0349">Heme</keyword>
<accession>A0A1B6EAZ8</accession>
<dbReference type="AlphaFoldDB" id="A0A1B6EAZ8"/>
<evidence type="ECO:0000256" key="3">
    <source>
        <dbReference type="ARBA" id="ARBA00004406"/>
    </source>
</evidence>
<dbReference type="Gene3D" id="1.10.630.10">
    <property type="entry name" value="Cytochrome P450"/>
    <property type="match status" value="1"/>
</dbReference>
<sequence length="127" mass="15311">EPHVGKPEINICPYVQNNIFDILCETMMSTESNTQNEMGTHPQFITSVIKIVEILHNRMFKPWCYVDFIFRKTPTGREYYKHLDYLHTFIKKAIARRRFELMSDTNKFIKRDDEEKKKTLFLDFILE</sequence>
<feature type="non-terminal residue" evidence="13">
    <location>
        <position position="127"/>
    </location>
</feature>
<evidence type="ECO:0000256" key="6">
    <source>
        <dbReference type="ARBA" id="ARBA00022723"/>
    </source>
</evidence>
<dbReference type="InterPro" id="IPR050196">
    <property type="entry name" value="Cytochrome_P450_Monoox"/>
</dbReference>
<evidence type="ECO:0000256" key="11">
    <source>
        <dbReference type="ARBA" id="ARBA00023033"/>
    </source>
</evidence>
<dbReference type="EMBL" id="GEDC01002189">
    <property type="protein sequence ID" value="JAS35109.1"/>
    <property type="molecule type" value="Transcribed_RNA"/>
</dbReference>
<evidence type="ECO:0000256" key="8">
    <source>
        <dbReference type="ARBA" id="ARBA00022848"/>
    </source>
</evidence>
<evidence type="ECO:0000256" key="2">
    <source>
        <dbReference type="ARBA" id="ARBA00004174"/>
    </source>
</evidence>
<evidence type="ECO:0000256" key="9">
    <source>
        <dbReference type="ARBA" id="ARBA00023002"/>
    </source>
</evidence>
<evidence type="ECO:0000256" key="10">
    <source>
        <dbReference type="ARBA" id="ARBA00023004"/>
    </source>
</evidence>
<dbReference type="InterPro" id="IPR036396">
    <property type="entry name" value="Cyt_P450_sf"/>
</dbReference>
<dbReference type="GO" id="GO:0005506">
    <property type="term" value="F:iron ion binding"/>
    <property type="evidence" value="ECO:0007669"/>
    <property type="project" value="InterPro"/>
</dbReference>
<keyword evidence="6" id="KW-0479">Metal-binding</keyword>
<dbReference type="PANTHER" id="PTHR24291">
    <property type="entry name" value="CYTOCHROME P450 FAMILY 4"/>
    <property type="match status" value="1"/>
</dbReference>
<protein>
    <submittedName>
        <fullName evidence="13">Uncharacterized protein</fullName>
    </submittedName>
</protein>
<comment type="subcellular location">
    <subcellularLocation>
        <location evidence="3">Endoplasmic reticulum membrane</location>
        <topology evidence="3">Peripheral membrane protein</topology>
    </subcellularLocation>
    <subcellularLocation>
        <location evidence="2">Microsome membrane</location>
        <topology evidence="2">Peripheral membrane protein</topology>
    </subcellularLocation>
</comment>
<keyword evidence="10" id="KW-0408">Iron</keyword>
<dbReference type="GO" id="GO:0004497">
    <property type="term" value="F:monooxygenase activity"/>
    <property type="evidence" value="ECO:0007669"/>
    <property type="project" value="UniProtKB-KW"/>
</dbReference>
<evidence type="ECO:0000256" key="1">
    <source>
        <dbReference type="ARBA" id="ARBA00001971"/>
    </source>
</evidence>
<evidence type="ECO:0000256" key="12">
    <source>
        <dbReference type="ARBA" id="ARBA00023136"/>
    </source>
</evidence>
<evidence type="ECO:0000313" key="13">
    <source>
        <dbReference type="EMBL" id="JAS35109.1"/>
    </source>
</evidence>
<keyword evidence="11" id="KW-0503">Monooxygenase</keyword>
<feature type="non-terminal residue" evidence="13">
    <location>
        <position position="1"/>
    </location>
</feature>
<evidence type="ECO:0000256" key="5">
    <source>
        <dbReference type="ARBA" id="ARBA00022617"/>
    </source>
</evidence>
<keyword evidence="9" id="KW-0560">Oxidoreductase</keyword>
<name>A0A1B6EAZ8_9HEMI</name>
<dbReference type="SUPFAM" id="SSF48264">
    <property type="entry name" value="Cytochrome P450"/>
    <property type="match status" value="1"/>
</dbReference>
<reference evidence="13" key="1">
    <citation type="submission" date="2015-12" db="EMBL/GenBank/DDBJ databases">
        <title>De novo transcriptome assembly of four potential Pierce s Disease insect vectors from Arizona vineyards.</title>
        <authorList>
            <person name="Tassone E.E."/>
        </authorList>
    </citation>
    <scope>NUCLEOTIDE SEQUENCE</scope>
</reference>
<dbReference type="GO" id="GO:0020037">
    <property type="term" value="F:heme binding"/>
    <property type="evidence" value="ECO:0007669"/>
    <property type="project" value="InterPro"/>
</dbReference>
<proteinExistence type="inferred from homology"/>
<gene>
    <name evidence="13" type="ORF">g.45293</name>
</gene>
<keyword evidence="7" id="KW-0256">Endoplasmic reticulum</keyword>
<keyword evidence="12" id="KW-0472">Membrane</keyword>
<keyword evidence="8" id="KW-0492">Microsome</keyword>
<dbReference type="GO" id="GO:0005789">
    <property type="term" value="C:endoplasmic reticulum membrane"/>
    <property type="evidence" value="ECO:0007669"/>
    <property type="project" value="UniProtKB-SubCell"/>
</dbReference>
<dbReference type="InterPro" id="IPR001128">
    <property type="entry name" value="Cyt_P450"/>
</dbReference>
<dbReference type="GO" id="GO:0016705">
    <property type="term" value="F:oxidoreductase activity, acting on paired donors, with incorporation or reduction of molecular oxygen"/>
    <property type="evidence" value="ECO:0007669"/>
    <property type="project" value="InterPro"/>
</dbReference>
<organism evidence="13">
    <name type="scientific">Clastoptera arizonana</name>
    <name type="common">Arizona spittle bug</name>
    <dbReference type="NCBI Taxonomy" id="38151"/>
    <lineage>
        <taxon>Eukaryota</taxon>
        <taxon>Metazoa</taxon>
        <taxon>Ecdysozoa</taxon>
        <taxon>Arthropoda</taxon>
        <taxon>Hexapoda</taxon>
        <taxon>Insecta</taxon>
        <taxon>Pterygota</taxon>
        <taxon>Neoptera</taxon>
        <taxon>Paraneoptera</taxon>
        <taxon>Hemiptera</taxon>
        <taxon>Auchenorrhyncha</taxon>
        <taxon>Cercopoidea</taxon>
        <taxon>Clastopteridae</taxon>
        <taxon>Clastoptera</taxon>
    </lineage>
</organism>
<evidence type="ECO:0000256" key="7">
    <source>
        <dbReference type="ARBA" id="ARBA00022824"/>
    </source>
</evidence>